<dbReference type="Proteomes" id="UP000321935">
    <property type="component" value="Unassembled WGS sequence"/>
</dbReference>
<dbReference type="Gene3D" id="3.40.50.2000">
    <property type="entry name" value="Glycogen Phosphorylase B"/>
    <property type="match status" value="2"/>
</dbReference>
<dbReference type="GO" id="GO:0016740">
    <property type="term" value="F:transferase activity"/>
    <property type="evidence" value="ECO:0007669"/>
    <property type="project" value="UniProtKB-KW"/>
</dbReference>
<dbReference type="EMBL" id="VORW01000010">
    <property type="protein sequence ID" value="TXE08768.1"/>
    <property type="molecule type" value="Genomic_DNA"/>
</dbReference>
<reference evidence="1 2" key="1">
    <citation type="submission" date="2019-08" db="EMBL/GenBank/DDBJ databases">
        <title>Genomes sequence of Algoriphagus aquimarinus ACAM450.</title>
        <authorList>
            <person name="Bowman J.P."/>
        </authorList>
    </citation>
    <scope>NUCLEOTIDE SEQUENCE [LARGE SCALE GENOMIC DNA]</scope>
    <source>
        <strain evidence="1 2">ACAM 450</strain>
    </source>
</reference>
<evidence type="ECO:0000313" key="1">
    <source>
        <dbReference type="EMBL" id="TXE08768.1"/>
    </source>
</evidence>
<proteinExistence type="predicted"/>
<gene>
    <name evidence="1" type="ORF">ESV85_14485</name>
</gene>
<keyword evidence="1" id="KW-0808">Transferase</keyword>
<dbReference type="AlphaFoldDB" id="A0A5C7AJI4"/>
<evidence type="ECO:0000313" key="2">
    <source>
        <dbReference type="Proteomes" id="UP000321935"/>
    </source>
</evidence>
<dbReference type="OrthoDB" id="9794575at2"/>
<dbReference type="SUPFAM" id="SSF53756">
    <property type="entry name" value="UDP-Glycosyltransferase/glycogen phosphorylase"/>
    <property type="match status" value="1"/>
</dbReference>
<dbReference type="Pfam" id="PF13692">
    <property type="entry name" value="Glyco_trans_1_4"/>
    <property type="match status" value="1"/>
</dbReference>
<comment type="caution">
    <text evidence="1">The sequence shown here is derived from an EMBL/GenBank/DDBJ whole genome shotgun (WGS) entry which is preliminary data.</text>
</comment>
<protein>
    <submittedName>
        <fullName evidence="1">Glycosyltransferase family 4 protein</fullName>
    </submittedName>
</protein>
<name>A0A5C7AJI4_9BACT</name>
<sequence length="427" mass="49126">MKKILLISNYFTPCTLTPSQRITFWARNMHRLGYFPTVITRDWTSETRSHQDTKRPLGVKVRHEVFDTHEVYYLPFRPGILDKAYLAFGESALRPLFLVVKLVDVFLARFTLNFTSFANFLPFIKELLKQNNFHSAIISGEPFYLFRIGYSLKKDFELNWIADYRDDWSTNELQMEKSGGVVRKWIAQVESDYEKQWVGTADALISVSQVYTDRIARFLDKKGYTIENGFEEELLTLKSQPLFQEFTVIYSGVLYPSQDLSTILGALQLAKNADVPFRLLFLGAGYDVKERRRIEEMVPMELKPYVEVTDRLPREDALVELQKSHAFLAMAYGSMKGIPSSKLYEYMALGKPVVLCPSDGDIMAKMLAEAGLGFPANSAEECFEQIQQIRGLYSTGKIEELKEISKSKIAKYSRFSQLQQIREVLGD</sequence>
<organism evidence="1 2">
    <name type="scientific">Algoriphagus aquimarinus</name>
    <dbReference type="NCBI Taxonomy" id="237018"/>
    <lineage>
        <taxon>Bacteria</taxon>
        <taxon>Pseudomonadati</taxon>
        <taxon>Bacteroidota</taxon>
        <taxon>Cytophagia</taxon>
        <taxon>Cytophagales</taxon>
        <taxon>Cyclobacteriaceae</taxon>
        <taxon>Algoriphagus</taxon>
    </lineage>
</organism>
<accession>A0A5C7AJI4</accession>
<dbReference type="RefSeq" id="WP_146918761.1">
    <property type="nucleotide sequence ID" value="NZ_VORW01000010.1"/>
</dbReference>